<evidence type="ECO:0000313" key="2">
    <source>
        <dbReference type="Proteomes" id="UP000051378"/>
    </source>
</evidence>
<dbReference type="AlphaFoldDB" id="A0A0R2DLE8"/>
<proteinExistence type="predicted"/>
<name>A0A0R2DLE8_9LACO</name>
<reference evidence="1 2" key="1">
    <citation type="journal article" date="2015" name="Genome Announc.">
        <title>Expanding the biotechnology potential of lactobacilli through comparative genomics of 213 strains and associated genera.</title>
        <authorList>
            <person name="Sun Z."/>
            <person name="Harris H.M."/>
            <person name="McCann A."/>
            <person name="Guo C."/>
            <person name="Argimon S."/>
            <person name="Zhang W."/>
            <person name="Yang X."/>
            <person name="Jeffery I.B."/>
            <person name="Cooney J.C."/>
            <person name="Kagawa T.F."/>
            <person name="Liu W."/>
            <person name="Song Y."/>
            <person name="Salvetti E."/>
            <person name="Wrobel A."/>
            <person name="Rasinkangas P."/>
            <person name="Parkhill J."/>
            <person name="Rea M.C."/>
            <person name="O'Sullivan O."/>
            <person name="Ritari J."/>
            <person name="Douillard F.P."/>
            <person name="Paul Ross R."/>
            <person name="Yang R."/>
            <person name="Briner A.E."/>
            <person name="Felis G.E."/>
            <person name="de Vos W.M."/>
            <person name="Barrangou R."/>
            <person name="Klaenhammer T.R."/>
            <person name="Caufield P.W."/>
            <person name="Cui Y."/>
            <person name="Zhang H."/>
            <person name="O'Toole P.W."/>
        </authorList>
    </citation>
    <scope>NUCLEOTIDE SEQUENCE [LARGE SCALE GENOMIC DNA]</scope>
    <source>
        <strain evidence="1 2">DSM 23037</strain>
    </source>
</reference>
<dbReference type="Proteomes" id="UP000051378">
    <property type="component" value="Unassembled WGS sequence"/>
</dbReference>
<accession>A0A0R2DLE8</accession>
<evidence type="ECO:0000313" key="1">
    <source>
        <dbReference type="EMBL" id="KRN04905.1"/>
    </source>
</evidence>
<keyword evidence="2" id="KW-1185">Reference proteome</keyword>
<sequence length="196" mass="22025">MTNDGSFVQSNGTFIANNTKLKVYDKKNVDGIEYARINSKDSNEWIQVQYLESGNYQPVHYVPGYGVRIWSLNNNGSTIIDGKDAFIPDGTTIKTLGNEKVINGDVYVQIGSSSENRWIQKKYLQSPALKEVDYVKGYGIQNWSIDKEGKAQAIFGNYTPSQSFITTFDTMISEGISYTRIGSIDANVWVQTKYLI</sequence>
<gene>
    <name evidence="1" type="ORF">FC86_GL000231</name>
</gene>
<protein>
    <recommendedName>
        <fullName evidence="3">Surface layer protein A domain-containing protein</fullName>
    </recommendedName>
</protein>
<evidence type="ECO:0008006" key="3">
    <source>
        <dbReference type="Google" id="ProtNLM"/>
    </source>
</evidence>
<dbReference type="EMBL" id="AYZL01000004">
    <property type="protein sequence ID" value="KRN04905.1"/>
    <property type="molecule type" value="Genomic_DNA"/>
</dbReference>
<organism evidence="1 2">
    <name type="scientific">Holzapfeliella floricola DSM 23037 = JCM 16512</name>
    <dbReference type="NCBI Taxonomy" id="1423744"/>
    <lineage>
        <taxon>Bacteria</taxon>
        <taxon>Bacillati</taxon>
        <taxon>Bacillota</taxon>
        <taxon>Bacilli</taxon>
        <taxon>Lactobacillales</taxon>
        <taxon>Lactobacillaceae</taxon>
        <taxon>Holzapfeliella</taxon>
    </lineage>
</organism>
<comment type="caution">
    <text evidence="1">The sequence shown here is derived from an EMBL/GenBank/DDBJ whole genome shotgun (WGS) entry which is preliminary data.</text>
</comment>
<dbReference type="PATRIC" id="fig|1423744.4.peg.237"/>